<dbReference type="Proteomes" id="UP001062846">
    <property type="component" value="Chromosome 9"/>
</dbReference>
<organism evidence="1 2">
    <name type="scientific">Rhododendron molle</name>
    <name type="common">Chinese azalea</name>
    <name type="synonym">Azalea mollis</name>
    <dbReference type="NCBI Taxonomy" id="49168"/>
    <lineage>
        <taxon>Eukaryota</taxon>
        <taxon>Viridiplantae</taxon>
        <taxon>Streptophyta</taxon>
        <taxon>Embryophyta</taxon>
        <taxon>Tracheophyta</taxon>
        <taxon>Spermatophyta</taxon>
        <taxon>Magnoliopsida</taxon>
        <taxon>eudicotyledons</taxon>
        <taxon>Gunneridae</taxon>
        <taxon>Pentapetalae</taxon>
        <taxon>asterids</taxon>
        <taxon>Ericales</taxon>
        <taxon>Ericaceae</taxon>
        <taxon>Ericoideae</taxon>
        <taxon>Rhodoreae</taxon>
        <taxon>Rhododendron</taxon>
    </lineage>
</organism>
<protein>
    <submittedName>
        <fullName evidence="1">Uncharacterized protein</fullName>
    </submittedName>
</protein>
<accession>A0ACC0MIW2</accession>
<proteinExistence type="predicted"/>
<gene>
    <name evidence="1" type="ORF">RHMOL_Rhmol09G0262300</name>
</gene>
<reference evidence="1" key="1">
    <citation type="submission" date="2022-02" db="EMBL/GenBank/DDBJ databases">
        <title>Plant Genome Project.</title>
        <authorList>
            <person name="Zhang R.-G."/>
        </authorList>
    </citation>
    <scope>NUCLEOTIDE SEQUENCE</scope>
    <source>
        <strain evidence="1">AT1</strain>
    </source>
</reference>
<dbReference type="EMBL" id="CM046396">
    <property type="protein sequence ID" value="KAI8540417.1"/>
    <property type="molecule type" value="Genomic_DNA"/>
</dbReference>
<name>A0ACC0MIW2_RHOML</name>
<sequence>MKVRTPQFRVTSATFGASNVQATTPLFNITMNTALVVKNTNFGPYKYENPTVNFFYTGTPVGSANIPNSKAFLRSTKNIIVGVNLVRQAGNTELGNDLNSGILPLTCQSTLNGKVDLMFIFKKKKATNLYCTMDVNIATGQL</sequence>
<comment type="caution">
    <text evidence="1">The sequence shown here is derived from an EMBL/GenBank/DDBJ whole genome shotgun (WGS) entry which is preliminary data.</text>
</comment>
<evidence type="ECO:0000313" key="1">
    <source>
        <dbReference type="EMBL" id="KAI8540417.1"/>
    </source>
</evidence>
<evidence type="ECO:0000313" key="2">
    <source>
        <dbReference type="Proteomes" id="UP001062846"/>
    </source>
</evidence>
<keyword evidence="2" id="KW-1185">Reference proteome</keyword>